<proteinExistence type="predicted"/>
<dbReference type="OrthoDB" id="7432665at2"/>
<gene>
    <name evidence="1" type="ORF">EUU23_05640</name>
</gene>
<evidence type="ECO:0000313" key="2">
    <source>
        <dbReference type="Proteomes" id="UP000471147"/>
    </source>
</evidence>
<accession>A0A6I4M4E6</accession>
<dbReference type="EMBL" id="SDWJ01000001">
    <property type="protein sequence ID" value="MVZ97185.1"/>
    <property type="molecule type" value="Genomic_DNA"/>
</dbReference>
<keyword evidence="2" id="KW-1185">Reference proteome</keyword>
<reference evidence="1 2" key="1">
    <citation type="submission" date="2019-01" db="EMBL/GenBank/DDBJ databases">
        <title>Sphingorhabdus lacus sp.nov., isolated from an oligotrophic freshwater lake.</title>
        <authorList>
            <person name="Park M."/>
        </authorList>
    </citation>
    <scope>NUCLEOTIDE SEQUENCE [LARGE SCALE GENOMIC DNA]</scope>
    <source>
        <strain evidence="1 2">IMCC26285</strain>
    </source>
</reference>
<comment type="caution">
    <text evidence="1">The sequence shown here is derived from an EMBL/GenBank/DDBJ whole genome shotgun (WGS) entry which is preliminary data.</text>
</comment>
<sequence length="161" mass="18149">MAINTAKVKNKTSLRTIAKQLNYKQAAVLSHMANGRIPIPVKRIKDIAIVLDLNPEAFFKLVLKQRCPEISSSVEDDGTNHYALLSDLRHPDMPLGLANATPSQMRIIREVPHDDHAAERWLSPHEIRYVNEIRKLKPEVVTDRLSPRDLQLLSLALGPLP</sequence>
<organism evidence="1 2">
    <name type="scientific">Sphingorhabdus profundilacus</name>
    <dbReference type="NCBI Taxonomy" id="2509718"/>
    <lineage>
        <taxon>Bacteria</taxon>
        <taxon>Pseudomonadati</taxon>
        <taxon>Pseudomonadota</taxon>
        <taxon>Alphaproteobacteria</taxon>
        <taxon>Sphingomonadales</taxon>
        <taxon>Sphingomonadaceae</taxon>
        <taxon>Sphingorhabdus</taxon>
    </lineage>
</organism>
<dbReference type="RefSeq" id="WP_160353081.1">
    <property type="nucleotide sequence ID" value="NZ_SDWJ01000001.1"/>
</dbReference>
<protein>
    <submittedName>
        <fullName evidence="1">Uncharacterized protein</fullName>
    </submittedName>
</protein>
<dbReference type="Proteomes" id="UP000471147">
    <property type="component" value="Unassembled WGS sequence"/>
</dbReference>
<dbReference type="InterPro" id="IPR010982">
    <property type="entry name" value="Lambda_DNA-bd_dom_sf"/>
</dbReference>
<dbReference type="AlphaFoldDB" id="A0A6I4M4E6"/>
<name>A0A6I4M4E6_9SPHN</name>
<evidence type="ECO:0000313" key="1">
    <source>
        <dbReference type="EMBL" id="MVZ97185.1"/>
    </source>
</evidence>
<dbReference type="Gene3D" id="1.10.260.40">
    <property type="entry name" value="lambda repressor-like DNA-binding domains"/>
    <property type="match status" value="1"/>
</dbReference>
<dbReference type="GO" id="GO:0003677">
    <property type="term" value="F:DNA binding"/>
    <property type="evidence" value="ECO:0007669"/>
    <property type="project" value="InterPro"/>
</dbReference>